<protein>
    <recommendedName>
        <fullName evidence="3">Secretion system C-terminal sorting domain-containing protein</fullName>
    </recommendedName>
</protein>
<reference evidence="4 5" key="2">
    <citation type="journal article" date="2016" name="Int. J. Syst. Evol. Microbiol.">
        <title>Lutibacter profundi sp. nov., isolated from a deep-sea hydrothermal system on the Arctic Mid-Ocean Ridge and emended description of the genus Lutibacter.</title>
        <authorList>
            <person name="Le Moine Bauer S."/>
            <person name="Roalkvam I."/>
            <person name="Steen I.H."/>
            <person name="Dahle H."/>
        </authorList>
    </citation>
    <scope>NUCLEOTIDE SEQUENCE [LARGE SCALE GENOMIC DNA]</scope>
    <source>
        <strain evidence="4 5">LP1</strain>
    </source>
</reference>
<gene>
    <name evidence="4" type="ORF">Lupro_09375</name>
</gene>
<dbReference type="KEGG" id="lut:Lupro_09375"/>
<evidence type="ECO:0000313" key="5">
    <source>
        <dbReference type="Proteomes" id="UP000059672"/>
    </source>
</evidence>
<dbReference type="InterPro" id="IPR026444">
    <property type="entry name" value="Secre_tail"/>
</dbReference>
<evidence type="ECO:0000313" key="4">
    <source>
        <dbReference type="EMBL" id="AMC11462.1"/>
    </source>
</evidence>
<sequence length="172" mass="19334">MQQRLLFSILLFIVTFQFTIAQSTQSDYLVRSITGVSGSSVTSTQNNKIFIVQQSVGQASVIGTFNTTKYVVRQGFIQPHILSKIINNNISLDLEASFYPNPFVESVTLAFVEKIEGKVEVAVFDMLGRLVFLNSYTAEQNLKVQFHNLSVADYILKVTANNKQFVKNIIKK</sequence>
<dbReference type="AlphaFoldDB" id="A0A0X8G7F5"/>
<dbReference type="EMBL" id="CP013355">
    <property type="protein sequence ID" value="AMC11462.1"/>
    <property type="molecule type" value="Genomic_DNA"/>
</dbReference>
<evidence type="ECO:0000256" key="2">
    <source>
        <dbReference type="SAM" id="SignalP"/>
    </source>
</evidence>
<feature type="chain" id="PRO_5007066300" description="Secretion system C-terminal sorting domain-containing protein" evidence="2">
    <location>
        <begin position="22"/>
        <end position="172"/>
    </location>
</feature>
<name>A0A0X8G7F5_9FLAO</name>
<keyword evidence="1 2" id="KW-0732">Signal</keyword>
<dbReference type="PATRIC" id="fig|1622118.3.peg.1938"/>
<dbReference type="OrthoDB" id="9773938at2"/>
<proteinExistence type="predicted"/>
<evidence type="ECO:0000259" key="3">
    <source>
        <dbReference type="Pfam" id="PF18962"/>
    </source>
</evidence>
<feature type="domain" description="Secretion system C-terminal sorting" evidence="3">
    <location>
        <begin position="99"/>
        <end position="170"/>
    </location>
</feature>
<evidence type="ECO:0000256" key="1">
    <source>
        <dbReference type="ARBA" id="ARBA00022729"/>
    </source>
</evidence>
<dbReference type="Pfam" id="PF18962">
    <property type="entry name" value="Por_Secre_tail"/>
    <property type="match status" value="1"/>
</dbReference>
<dbReference type="RefSeq" id="WP_068209236.1">
    <property type="nucleotide sequence ID" value="NZ_CP013355.1"/>
</dbReference>
<accession>A0A0X8G7F5</accession>
<dbReference type="Proteomes" id="UP000059672">
    <property type="component" value="Chromosome"/>
</dbReference>
<feature type="signal peptide" evidence="2">
    <location>
        <begin position="1"/>
        <end position="21"/>
    </location>
</feature>
<reference evidence="5" key="1">
    <citation type="submission" date="2015-12" db="EMBL/GenBank/DDBJ databases">
        <title>Complete genome sequence of Lutibacter profundus strain LP1.</title>
        <authorList>
            <person name="Wissuwa J."/>
            <person name="Le Moine Bauer S."/>
            <person name="Stokke R."/>
            <person name="Dahle H."/>
            <person name="Steen I.H."/>
        </authorList>
    </citation>
    <scope>NUCLEOTIDE SEQUENCE [LARGE SCALE GENOMIC DNA]</scope>
    <source>
        <strain evidence="5">LP1</strain>
    </source>
</reference>
<dbReference type="STRING" id="1622118.Lupro_09375"/>
<keyword evidence="5" id="KW-1185">Reference proteome</keyword>
<organism evidence="4 5">
    <name type="scientific">Lutibacter profundi</name>
    <dbReference type="NCBI Taxonomy" id="1622118"/>
    <lineage>
        <taxon>Bacteria</taxon>
        <taxon>Pseudomonadati</taxon>
        <taxon>Bacteroidota</taxon>
        <taxon>Flavobacteriia</taxon>
        <taxon>Flavobacteriales</taxon>
        <taxon>Flavobacteriaceae</taxon>
        <taxon>Lutibacter</taxon>
    </lineage>
</organism>
<dbReference type="NCBIfam" id="TIGR04183">
    <property type="entry name" value="Por_Secre_tail"/>
    <property type="match status" value="1"/>
</dbReference>